<organism evidence="1 2">
    <name type="scientific">Brenneria rubrifaciens</name>
    <dbReference type="NCBI Taxonomy" id="55213"/>
    <lineage>
        <taxon>Bacteria</taxon>
        <taxon>Pseudomonadati</taxon>
        <taxon>Pseudomonadota</taxon>
        <taxon>Gammaproteobacteria</taxon>
        <taxon>Enterobacterales</taxon>
        <taxon>Pectobacteriaceae</taxon>
        <taxon>Brenneria</taxon>
    </lineage>
</organism>
<protein>
    <submittedName>
        <fullName evidence="1">Serine kinase</fullName>
    </submittedName>
</protein>
<dbReference type="InterPro" id="IPR009371">
    <property type="entry name" value="T3SS_HrpF"/>
</dbReference>
<dbReference type="AlphaFoldDB" id="A0A4P8QQ39"/>
<dbReference type="EMBL" id="CP034035">
    <property type="protein sequence ID" value="QCR08546.1"/>
    <property type="molecule type" value="Genomic_DNA"/>
</dbReference>
<dbReference type="OrthoDB" id="6626770at2"/>
<evidence type="ECO:0000313" key="1">
    <source>
        <dbReference type="EMBL" id="QCR08546.1"/>
    </source>
</evidence>
<dbReference type="KEGG" id="brb:EH207_08435"/>
<dbReference type="Pfam" id="PF06266">
    <property type="entry name" value="HrpF"/>
    <property type="match status" value="1"/>
</dbReference>
<reference evidence="1 2" key="1">
    <citation type="submission" date="2018-11" db="EMBL/GenBank/DDBJ databases">
        <title>Genome sequences of Brenneria nigrifluens and Brenneria rubrifaciens.</title>
        <authorList>
            <person name="Poret-Peterson A.T."/>
            <person name="McClean A.E."/>
            <person name="Kluepfel D.A."/>
        </authorList>
    </citation>
    <scope>NUCLEOTIDE SEQUENCE [LARGE SCALE GENOMIC DNA]</scope>
    <source>
        <strain evidence="1 2">6D370</strain>
    </source>
</reference>
<dbReference type="GO" id="GO:0016301">
    <property type="term" value="F:kinase activity"/>
    <property type="evidence" value="ECO:0007669"/>
    <property type="project" value="UniProtKB-KW"/>
</dbReference>
<gene>
    <name evidence="1" type="ORF">EH207_08435</name>
</gene>
<keyword evidence="1" id="KW-0418">Kinase</keyword>
<name>A0A4P8QQ39_9GAMM</name>
<keyword evidence="2" id="KW-1185">Reference proteome</keyword>
<keyword evidence="1" id="KW-0808">Transferase</keyword>
<accession>A0A4P8QQ39</accession>
<proteinExistence type="predicted"/>
<evidence type="ECO:0000313" key="2">
    <source>
        <dbReference type="Proteomes" id="UP000299580"/>
    </source>
</evidence>
<sequence length="73" mass="7942">MSINSTQRRLDAYLNDAQQRLNDVALNVADGVSVADTYAFFEASMDYSSASWAAGQLLTVNHGLAKAIINDFN</sequence>
<dbReference type="Proteomes" id="UP000299580">
    <property type="component" value="Chromosome"/>
</dbReference>
<dbReference type="RefSeq" id="WP_137713584.1">
    <property type="nucleotide sequence ID" value="NZ_CP034035.1"/>
</dbReference>